<dbReference type="PANTHER" id="PTHR43072">
    <property type="entry name" value="N-ACETYLTRANSFERASE"/>
    <property type="match status" value="1"/>
</dbReference>
<dbReference type="RefSeq" id="WP_154229781.1">
    <property type="nucleotide sequence ID" value="NZ_CP045309.1"/>
</dbReference>
<dbReference type="AlphaFoldDB" id="A0AAJ2ZCG0"/>
<keyword evidence="2" id="KW-0012">Acyltransferase</keyword>
<dbReference type="Proteomes" id="UP000402241">
    <property type="component" value="Chromosome"/>
</dbReference>
<dbReference type="GO" id="GO:0016747">
    <property type="term" value="F:acyltransferase activity, transferring groups other than amino-acyl groups"/>
    <property type="evidence" value="ECO:0007669"/>
    <property type="project" value="InterPro"/>
</dbReference>
<evidence type="ECO:0000313" key="5">
    <source>
        <dbReference type="EMBL" id="QGL50648.1"/>
    </source>
</evidence>
<reference evidence="4 7" key="2">
    <citation type="submission" date="2020-02" db="EMBL/GenBank/DDBJ databases">
        <title>WGS of Micromonospora spp. isolated from hot spring.</title>
        <authorList>
            <person name="Thawai C."/>
        </authorList>
    </citation>
    <scope>NUCLEOTIDE SEQUENCE [LARGE SCALE GENOMIC DNA]</scope>
    <source>
        <strain evidence="4 7">TMS7</strain>
    </source>
</reference>
<evidence type="ECO:0000313" key="4">
    <source>
        <dbReference type="EMBL" id="NES26474.1"/>
    </source>
</evidence>
<accession>A0AAJ2ZCG0</accession>
<keyword evidence="1" id="KW-0808">Transferase</keyword>
<dbReference type="EMBL" id="JAAHBZ010000001">
    <property type="protein sequence ID" value="NES26474.1"/>
    <property type="molecule type" value="Genomic_DNA"/>
</dbReference>
<dbReference type="Pfam" id="PF00583">
    <property type="entry name" value="Acetyltransf_1"/>
    <property type="match status" value="1"/>
</dbReference>
<dbReference type="PANTHER" id="PTHR43072:SF23">
    <property type="entry name" value="UPF0039 PROTEIN C11D3.02C"/>
    <property type="match status" value="1"/>
</dbReference>
<evidence type="ECO:0000256" key="1">
    <source>
        <dbReference type="ARBA" id="ARBA00022679"/>
    </source>
</evidence>
<name>A0AAJ2ZCG0_9ACTN</name>
<evidence type="ECO:0000313" key="6">
    <source>
        <dbReference type="Proteomes" id="UP000402241"/>
    </source>
</evidence>
<gene>
    <name evidence="4" type="ORF">G3561_02740</name>
    <name evidence="5" type="ORF">GCE86_28665</name>
</gene>
<evidence type="ECO:0000313" key="7">
    <source>
        <dbReference type="Proteomes" id="UP000477779"/>
    </source>
</evidence>
<dbReference type="CDD" id="cd04301">
    <property type="entry name" value="NAT_SF"/>
    <property type="match status" value="1"/>
</dbReference>
<protein>
    <submittedName>
        <fullName evidence="4 5">N-acetyltransferase</fullName>
    </submittedName>
</protein>
<evidence type="ECO:0000256" key="2">
    <source>
        <dbReference type="ARBA" id="ARBA00023315"/>
    </source>
</evidence>
<sequence>MAGSTVRPMTAEDAGAVLAIYQAGLDAGDASFETTAPTWPAFDATRLPEHRFVAVDGDGSVIGWVAVSPTSTRAVYAGVVEHSVYVSPAAQGRGAGRLLLDALIASTEAAGVWTIQSGVFPENTASLALHRRAGFRVVGTRERIGLHHGRWRDVVLLERRSPAVD</sequence>
<reference evidence="5 6" key="1">
    <citation type="submission" date="2019-10" db="EMBL/GenBank/DDBJ databases">
        <title>Genome Sequence of Micromonospora terminaliae DSM 101760.</title>
        <authorList>
            <person name="Guo L."/>
        </authorList>
    </citation>
    <scope>NUCLEOTIDE SEQUENCE [LARGE SCALE GENOMIC DNA]</scope>
    <source>
        <strain evidence="5 6">DSM 101760</strain>
    </source>
</reference>
<dbReference type="Proteomes" id="UP000477779">
    <property type="component" value="Unassembled WGS sequence"/>
</dbReference>
<organism evidence="4 7">
    <name type="scientific">Micromonospora terminaliae</name>
    <dbReference type="NCBI Taxonomy" id="1914461"/>
    <lineage>
        <taxon>Bacteria</taxon>
        <taxon>Bacillati</taxon>
        <taxon>Actinomycetota</taxon>
        <taxon>Actinomycetes</taxon>
        <taxon>Micromonosporales</taxon>
        <taxon>Micromonosporaceae</taxon>
        <taxon>Micromonospora</taxon>
    </lineage>
</organism>
<dbReference type="SUPFAM" id="SSF55729">
    <property type="entry name" value="Acyl-CoA N-acyltransferases (Nat)"/>
    <property type="match status" value="1"/>
</dbReference>
<dbReference type="PROSITE" id="PS51186">
    <property type="entry name" value="GNAT"/>
    <property type="match status" value="1"/>
</dbReference>
<dbReference type="EMBL" id="CP045309">
    <property type="protein sequence ID" value="QGL50648.1"/>
    <property type="molecule type" value="Genomic_DNA"/>
</dbReference>
<keyword evidence="6" id="KW-1185">Reference proteome</keyword>
<dbReference type="Gene3D" id="3.40.630.30">
    <property type="match status" value="1"/>
</dbReference>
<proteinExistence type="predicted"/>
<evidence type="ECO:0000259" key="3">
    <source>
        <dbReference type="PROSITE" id="PS51186"/>
    </source>
</evidence>
<dbReference type="InterPro" id="IPR016181">
    <property type="entry name" value="Acyl_CoA_acyltransferase"/>
</dbReference>
<dbReference type="InterPro" id="IPR000182">
    <property type="entry name" value="GNAT_dom"/>
</dbReference>
<feature type="domain" description="N-acetyltransferase" evidence="3">
    <location>
        <begin position="4"/>
        <end position="158"/>
    </location>
</feature>